<dbReference type="Gene3D" id="1.10.287.130">
    <property type="match status" value="1"/>
</dbReference>
<gene>
    <name evidence="20" type="primary">walK_3</name>
    <name evidence="20" type="ORF">CLPUN_41260</name>
</gene>
<evidence type="ECO:0000256" key="11">
    <source>
        <dbReference type="ARBA" id="ARBA00022840"/>
    </source>
</evidence>
<keyword evidence="5" id="KW-1003">Cell membrane</keyword>
<feature type="domain" description="HAMP" evidence="19">
    <location>
        <begin position="181"/>
        <end position="233"/>
    </location>
</feature>
<keyword evidence="11" id="KW-0067">ATP-binding</keyword>
<evidence type="ECO:0000313" key="20">
    <source>
        <dbReference type="EMBL" id="OOM74152.1"/>
    </source>
</evidence>
<dbReference type="AlphaFoldDB" id="A0A1S8T905"/>
<dbReference type="PROSITE" id="PS50112">
    <property type="entry name" value="PAS"/>
    <property type="match status" value="1"/>
</dbReference>
<dbReference type="GO" id="GO:0000155">
    <property type="term" value="F:phosphorelay sensor kinase activity"/>
    <property type="evidence" value="ECO:0007669"/>
    <property type="project" value="InterPro"/>
</dbReference>
<dbReference type="RefSeq" id="WP_077849084.1">
    <property type="nucleotide sequence ID" value="NZ_LZZM01000203.1"/>
</dbReference>
<dbReference type="PROSITE" id="PS50885">
    <property type="entry name" value="HAMP"/>
    <property type="match status" value="1"/>
</dbReference>
<dbReference type="InterPro" id="IPR003594">
    <property type="entry name" value="HATPase_dom"/>
</dbReference>
<evidence type="ECO:0000256" key="2">
    <source>
        <dbReference type="ARBA" id="ARBA00004236"/>
    </source>
</evidence>
<dbReference type="Pfam" id="PF02518">
    <property type="entry name" value="HATPase_c"/>
    <property type="match status" value="1"/>
</dbReference>
<dbReference type="GO" id="GO:0007234">
    <property type="term" value="P:osmosensory signaling via phosphorelay pathway"/>
    <property type="evidence" value="ECO:0007669"/>
    <property type="project" value="TreeGrafter"/>
</dbReference>
<dbReference type="InterPro" id="IPR003661">
    <property type="entry name" value="HisK_dim/P_dom"/>
</dbReference>
<dbReference type="PRINTS" id="PR00344">
    <property type="entry name" value="BCTRLSENSOR"/>
</dbReference>
<dbReference type="InterPro" id="IPR035965">
    <property type="entry name" value="PAS-like_dom_sf"/>
</dbReference>
<evidence type="ECO:0000259" key="18">
    <source>
        <dbReference type="PROSITE" id="PS50112"/>
    </source>
</evidence>
<dbReference type="Proteomes" id="UP000190890">
    <property type="component" value="Unassembled WGS sequence"/>
</dbReference>
<dbReference type="SUPFAM" id="SSF55874">
    <property type="entry name" value="ATPase domain of HSP90 chaperone/DNA topoisomerase II/histidine kinase"/>
    <property type="match status" value="1"/>
</dbReference>
<dbReference type="PANTHER" id="PTHR42878">
    <property type="entry name" value="TWO-COMPONENT HISTIDINE KINASE"/>
    <property type="match status" value="1"/>
</dbReference>
<evidence type="ECO:0000256" key="16">
    <source>
        <dbReference type="SAM" id="Phobius"/>
    </source>
</evidence>
<dbReference type="SMART" id="SM00387">
    <property type="entry name" value="HATPase_c"/>
    <property type="match status" value="1"/>
</dbReference>
<dbReference type="InterPro" id="IPR050351">
    <property type="entry name" value="BphY/WalK/GraS-like"/>
</dbReference>
<dbReference type="OrthoDB" id="9813151at2"/>
<dbReference type="InterPro" id="IPR003660">
    <property type="entry name" value="HAMP_dom"/>
</dbReference>
<dbReference type="Gene3D" id="3.30.565.10">
    <property type="entry name" value="Histidine kinase-like ATPase, C-terminal domain"/>
    <property type="match status" value="1"/>
</dbReference>
<dbReference type="CDD" id="cd06225">
    <property type="entry name" value="HAMP"/>
    <property type="match status" value="1"/>
</dbReference>
<dbReference type="EC" id="2.7.13.3" evidence="4"/>
<dbReference type="CDD" id="cd00075">
    <property type="entry name" value="HATPase"/>
    <property type="match status" value="1"/>
</dbReference>
<comment type="caution">
    <text evidence="20">The sequence shown here is derived from an EMBL/GenBank/DDBJ whole genome shotgun (WGS) entry which is preliminary data.</text>
</comment>
<feature type="domain" description="PAS" evidence="18">
    <location>
        <begin position="238"/>
        <end position="278"/>
    </location>
</feature>
<proteinExistence type="predicted"/>
<evidence type="ECO:0000313" key="21">
    <source>
        <dbReference type="Proteomes" id="UP000190890"/>
    </source>
</evidence>
<evidence type="ECO:0000256" key="7">
    <source>
        <dbReference type="ARBA" id="ARBA00022679"/>
    </source>
</evidence>
<evidence type="ECO:0000256" key="5">
    <source>
        <dbReference type="ARBA" id="ARBA00022475"/>
    </source>
</evidence>
<keyword evidence="9" id="KW-0547">Nucleotide-binding</keyword>
<keyword evidence="21" id="KW-1185">Reference proteome</keyword>
<evidence type="ECO:0000256" key="4">
    <source>
        <dbReference type="ARBA" id="ARBA00012438"/>
    </source>
</evidence>
<dbReference type="SMART" id="SM00388">
    <property type="entry name" value="HisKA"/>
    <property type="match status" value="1"/>
</dbReference>
<comment type="subcellular location">
    <subcellularLocation>
        <location evidence="2">Cell membrane</location>
    </subcellularLocation>
    <subcellularLocation>
        <location evidence="3">Membrane raft</location>
        <topology evidence="3">Multi-pass membrane protein</topology>
    </subcellularLocation>
</comment>
<dbReference type="GO" id="GO:0045121">
    <property type="term" value="C:membrane raft"/>
    <property type="evidence" value="ECO:0007669"/>
    <property type="project" value="UniProtKB-SubCell"/>
</dbReference>
<evidence type="ECO:0000256" key="13">
    <source>
        <dbReference type="ARBA" id="ARBA00023012"/>
    </source>
</evidence>
<protein>
    <recommendedName>
        <fullName evidence="4">histidine kinase</fullName>
        <ecNumber evidence="4">2.7.13.3</ecNumber>
    </recommendedName>
</protein>
<evidence type="ECO:0000256" key="6">
    <source>
        <dbReference type="ARBA" id="ARBA00022553"/>
    </source>
</evidence>
<evidence type="ECO:0000259" key="17">
    <source>
        <dbReference type="PROSITE" id="PS50109"/>
    </source>
</evidence>
<dbReference type="GO" id="GO:0030295">
    <property type="term" value="F:protein kinase activator activity"/>
    <property type="evidence" value="ECO:0007669"/>
    <property type="project" value="TreeGrafter"/>
</dbReference>
<dbReference type="InterPro" id="IPR036890">
    <property type="entry name" value="HATPase_C_sf"/>
</dbReference>
<feature type="domain" description="Histidine kinase" evidence="17">
    <location>
        <begin position="356"/>
        <end position="568"/>
    </location>
</feature>
<dbReference type="GO" id="GO:0005886">
    <property type="term" value="C:plasma membrane"/>
    <property type="evidence" value="ECO:0007669"/>
    <property type="project" value="UniProtKB-SubCell"/>
</dbReference>
<evidence type="ECO:0000256" key="1">
    <source>
        <dbReference type="ARBA" id="ARBA00000085"/>
    </source>
</evidence>
<dbReference type="GO" id="GO:0000156">
    <property type="term" value="F:phosphorelay response regulator activity"/>
    <property type="evidence" value="ECO:0007669"/>
    <property type="project" value="TreeGrafter"/>
</dbReference>
<keyword evidence="14 16" id="KW-0472">Membrane</keyword>
<evidence type="ECO:0000256" key="14">
    <source>
        <dbReference type="ARBA" id="ARBA00023136"/>
    </source>
</evidence>
<evidence type="ECO:0000256" key="15">
    <source>
        <dbReference type="SAM" id="Coils"/>
    </source>
</evidence>
<dbReference type="InterPro" id="IPR036097">
    <property type="entry name" value="HisK_dim/P_sf"/>
</dbReference>
<evidence type="ECO:0000256" key="8">
    <source>
        <dbReference type="ARBA" id="ARBA00022692"/>
    </source>
</evidence>
<dbReference type="Pfam" id="PF13188">
    <property type="entry name" value="PAS_8"/>
    <property type="match status" value="1"/>
</dbReference>
<dbReference type="EMBL" id="LZZM01000203">
    <property type="protein sequence ID" value="OOM74152.1"/>
    <property type="molecule type" value="Genomic_DNA"/>
</dbReference>
<keyword evidence="6" id="KW-0597">Phosphoprotein</keyword>
<keyword evidence="13" id="KW-0902">Two-component regulatory system</keyword>
<dbReference type="FunFam" id="1.10.287.130:FF:000001">
    <property type="entry name" value="Two-component sensor histidine kinase"/>
    <property type="match status" value="1"/>
</dbReference>
<dbReference type="SMART" id="SM00304">
    <property type="entry name" value="HAMP"/>
    <property type="match status" value="1"/>
</dbReference>
<evidence type="ECO:0000256" key="9">
    <source>
        <dbReference type="ARBA" id="ARBA00022741"/>
    </source>
</evidence>
<evidence type="ECO:0000256" key="12">
    <source>
        <dbReference type="ARBA" id="ARBA00022989"/>
    </source>
</evidence>
<dbReference type="FunFam" id="3.30.565.10:FF:000023">
    <property type="entry name" value="PAS domain-containing sensor histidine kinase"/>
    <property type="match status" value="1"/>
</dbReference>
<dbReference type="SUPFAM" id="SSF47384">
    <property type="entry name" value="Homodimeric domain of signal transducing histidine kinase"/>
    <property type="match status" value="1"/>
</dbReference>
<sequence length="568" mass="64996">MKNKILTSVIITVLFAIIIVTSSFMLLMNLEQIKNTKEQLKNVNYLISELNDTKDISENDYSELRKLNNVKINDINVRFTLIDNNGVVLYDNEEKSLENHRDRIEVKDALENGEGYSKRYSSTVKANFLYYATKLDNKSVIRSSVHIYTITILQKQYIKYCFLILGSVIPFSIFLSLRLVKKIVEPVKELESVTLKMTHGDYKIRADVNSNDELGTLGNSFNNMAEQLQLKIHEVIEKQSKIESILKSMESGVIAVDNHNNVISINPCAESLLGIKKNIVGECLLDYVNDYDVTKFLEQDEENDKEIKILHPIERDFKIKKSEMFDDIDNIGKVITFQDITDINRVELMRSQFVANVSHELKTPLTSIKGFAETLKFVKDDETREKFLDIINKEAERLSRLINDILILSKIESNLILDIDEFEPSLVIEEVLNIVRKTAINKNIKLEFKNDNKEHILGDKDKFYQLGLNLIENAIKYSKDTSGTVEVSSYSEGGYYCLIVKDNGIGIPKEDISRIFERFYRVDKSRKKGGTGLGLAIVKHIVKIFNGEITVKSEPGEGTTFKVRIPCI</sequence>
<reference evidence="20 21" key="1">
    <citation type="submission" date="2016-05" db="EMBL/GenBank/DDBJ databases">
        <title>Microbial solvent formation.</title>
        <authorList>
            <person name="Poehlein A."/>
            <person name="Montoya Solano J.D."/>
            <person name="Flitsch S."/>
            <person name="Krabben P."/>
            <person name="Duerre P."/>
            <person name="Daniel R."/>
        </authorList>
    </citation>
    <scope>NUCLEOTIDE SEQUENCE [LARGE SCALE GENOMIC DNA]</scope>
    <source>
        <strain evidence="20 21">DSM 2619</strain>
    </source>
</reference>
<dbReference type="Gene3D" id="3.30.450.20">
    <property type="entry name" value="PAS domain"/>
    <property type="match status" value="1"/>
</dbReference>
<dbReference type="GO" id="GO:0005524">
    <property type="term" value="F:ATP binding"/>
    <property type="evidence" value="ECO:0007669"/>
    <property type="project" value="UniProtKB-KW"/>
</dbReference>
<evidence type="ECO:0000259" key="19">
    <source>
        <dbReference type="PROSITE" id="PS50885"/>
    </source>
</evidence>
<evidence type="ECO:0000256" key="3">
    <source>
        <dbReference type="ARBA" id="ARBA00004314"/>
    </source>
</evidence>
<dbReference type="InterPro" id="IPR004358">
    <property type="entry name" value="Sig_transdc_His_kin-like_C"/>
</dbReference>
<dbReference type="PROSITE" id="PS50109">
    <property type="entry name" value="HIS_KIN"/>
    <property type="match status" value="1"/>
</dbReference>
<dbReference type="CDD" id="cd00082">
    <property type="entry name" value="HisKA"/>
    <property type="match status" value="1"/>
</dbReference>
<dbReference type="SUPFAM" id="SSF158472">
    <property type="entry name" value="HAMP domain-like"/>
    <property type="match status" value="1"/>
</dbReference>
<dbReference type="Gene3D" id="6.10.340.10">
    <property type="match status" value="1"/>
</dbReference>
<keyword evidence="10 20" id="KW-0418">Kinase</keyword>
<feature type="transmembrane region" description="Helical" evidence="16">
    <location>
        <begin position="6"/>
        <end position="27"/>
    </location>
</feature>
<dbReference type="SUPFAM" id="SSF55785">
    <property type="entry name" value="PYP-like sensor domain (PAS domain)"/>
    <property type="match status" value="1"/>
</dbReference>
<keyword evidence="12 16" id="KW-1133">Transmembrane helix</keyword>
<dbReference type="InterPro" id="IPR005467">
    <property type="entry name" value="His_kinase_dom"/>
</dbReference>
<accession>A0A1S8T905</accession>
<feature type="coiled-coil region" evidence="15">
    <location>
        <begin position="33"/>
        <end position="67"/>
    </location>
</feature>
<dbReference type="Pfam" id="PF00672">
    <property type="entry name" value="HAMP"/>
    <property type="match status" value="1"/>
</dbReference>
<name>A0A1S8T905_9CLOT</name>
<dbReference type="PANTHER" id="PTHR42878:SF7">
    <property type="entry name" value="SENSOR HISTIDINE KINASE GLRK"/>
    <property type="match status" value="1"/>
</dbReference>
<dbReference type="STRING" id="29367.CLPUN_41260"/>
<dbReference type="Pfam" id="PF00512">
    <property type="entry name" value="HisKA"/>
    <property type="match status" value="1"/>
</dbReference>
<evidence type="ECO:0000256" key="10">
    <source>
        <dbReference type="ARBA" id="ARBA00022777"/>
    </source>
</evidence>
<organism evidence="20 21">
    <name type="scientific">Clostridium puniceum</name>
    <dbReference type="NCBI Taxonomy" id="29367"/>
    <lineage>
        <taxon>Bacteria</taxon>
        <taxon>Bacillati</taxon>
        <taxon>Bacillota</taxon>
        <taxon>Clostridia</taxon>
        <taxon>Eubacteriales</taxon>
        <taxon>Clostridiaceae</taxon>
        <taxon>Clostridium</taxon>
    </lineage>
</organism>
<feature type="transmembrane region" description="Helical" evidence="16">
    <location>
        <begin position="160"/>
        <end position="180"/>
    </location>
</feature>
<comment type="catalytic activity">
    <reaction evidence="1">
        <text>ATP + protein L-histidine = ADP + protein N-phospho-L-histidine.</text>
        <dbReference type="EC" id="2.7.13.3"/>
    </reaction>
</comment>
<keyword evidence="7 20" id="KW-0808">Transferase</keyword>
<keyword evidence="15" id="KW-0175">Coiled coil</keyword>
<dbReference type="SMART" id="SM00091">
    <property type="entry name" value="PAS"/>
    <property type="match status" value="1"/>
</dbReference>
<keyword evidence="8 16" id="KW-0812">Transmembrane</keyword>
<dbReference type="InterPro" id="IPR000014">
    <property type="entry name" value="PAS"/>
</dbReference>